<dbReference type="AlphaFoldDB" id="A0A117UVC2"/>
<evidence type="ECO:0000313" key="3">
    <source>
        <dbReference type="Proteomes" id="UP000058012"/>
    </source>
</evidence>
<dbReference type="Gene3D" id="3.40.710.10">
    <property type="entry name" value="DD-peptidase/beta-lactamase superfamily"/>
    <property type="match status" value="1"/>
</dbReference>
<comment type="caution">
    <text evidence="2">The sequence shown here is derived from an EMBL/GenBank/DDBJ whole genome shotgun (WGS) entry which is preliminary data.</text>
</comment>
<name>A0A117UVC2_9SPHN</name>
<feature type="domain" description="Beta-lactamase-related" evidence="1">
    <location>
        <begin position="104"/>
        <end position="385"/>
    </location>
</feature>
<dbReference type="InterPro" id="IPR012338">
    <property type="entry name" value="Beta-lactam/transpept-like"/>
</dbReference>
<evidence type="ECO:0000259" key="1">
    <source>
        <dbReference type="Pfam" id="PF00144"/>
    </source>
</evidence>
<protein>
    <submittedName>
        <fullName evidence="2">6-aminohexanoate hydrolase</fullName>
    </submittedName>
</protein>
<organism evidence="2 3">
    <name type="scientific">Novosphingobium fuchskuhlense</name>
    <dbReference type="NCBI Taxonomy" id="1117702"/>
    <lineage>
        <taxon>Bacteria</taxon>
        <taxon>Pseudomonadati</taxon>
        <taxon>Pseudomonadota</taxon>
        <taxon>Alphaproteobacteria</taxon>
        <taxon>Sphingomonadales</taxon>
        <taxon>Sphingomonadaceae</taxon>
        <taxon>Novosphingobium</taxon>
    </lineage>
</organism>
<proteinExistence type="predicted"/>
<dbReference type="EMBL" id="LLZS01000007">
    <property type="protein sequence ID" value="KUR71519.1"/>
    <property type="molecule type" value="Genomic_DNA"/>
</dbReference>
<dbReference type="PANTHER" id="PTHR43283">
    <property type="entry name" value="BETA-LACTAMASE-RELATED"/>
    <property type="match status" value="1"/>
</dbReference>
<dbReference type="PANTHER" id="PTHR43283:SF7">
    <property type="entry name" value="BETA-LACTAMASE-RELATED DOMAIN-CONTAINING PROTEIN"/>
    <property type="match status" value="1"/>
</dbReference>
<keyword evidence="3" id="KW-1185">Reference proteome</keyword>
<dbReference type="OrthoDB" id="9814204at2"/>
<dbReference type="InterPro" id="IPR001466">
    <property type="entry name" value="Beta-lactam-related"/>
</dbReference>
<dbReference type="RefSeq" id="WP_067912085.1">
    <property type="nucleotide sequence ID" value="NZ_KQ954245.1"/>
</dbReference>
<dbReference type="Proteomes" id="UP000058012">
    <property type="component" value="Unassembled WGS sequence"/>
</dbReference>
<reference evidence="2 3" key="1">
    <citation type="submission" date="2015-10" db="EMBL/GenBank/DDBJ databases">
        <title>Draft genome sequence of Novosphingobium fuchskuhlense DSM 25065 isolated from a surface water sample of the southwest basin of Lake Grosse Fuchskuhle.</title>
        <authorList>
            <person name="Ruckert C."/>
            <person name="Winkler A."/>
            <person name="Glaeser J."/>
            <person name="Grossart H.-P."/>
            <person name="Kalinowski J."/>
            <person name="Glaeser S."/>
        </authorList>
    </citation>
    <scope>NUCLEOTIDE SEQUENCE [LARGE SCALE GENOMIC DNA]</scope>
    <source>
        <strain evidence="2 3">FNE08-7</strain>
    </source>
</reference>
<dbReference type="Pfam" id="PF00144">
    <property type="entry name" value="Beta-lactamase"/>
    <property type="match status" value="1"/>
</dbReference>
<keyword evidence="2" id="KW-0378">Hydrolase</keyword>
<sequence length="408" mass="44068">MAGEVLDGVTSDPVRMGWMVGAPPPLERRLLAARADHMRFPMIRWSYSNMRSFCPTVRVAASGEGIPFPRALRDDLGAVRFAPLGDDAETTFEESLLSAFTDGILVLHKGEVVFERWFGVTGPETRHIAFSVTKSFVGTLVQMLVGEGRIDLAAPVDSVIPELAASGFGSATIGQMLHMTTALDFSEEYGNPNSGIGAYSAALGLTPRPASYTGPHNLWDYLTTVPGLGTHGEGFVYRTPNTDVLAWIITRVTGRPFTQVLSERLWQPLGMLGDADIIVDEIGSPFAGGGLNLRLEDLARFGEALRLGGLGVIPAADVDRIRQGGDPDRFHKAAYPLLNGWSYGSQWWHAHDNHGCFSARGIHGQTLWIDPVAEMVIARFASHPTAANGANDPHSLPAWRALAQALMG</sequence>
<dbReference type="SUPFAM" id="SSF56601">
    <property type="entry name" value="beta-lactamase/transpeptidase-like"/>
    <property type="match status" value="1"/>
</dbReference>
<accession>A0A117UVC2</accession>
<evidence type="ECO:0000313" key="2">
    <source>
        <dbReference type="EMBL" id="KUR71519.1"/>
    </source>
</evidence>
<dbReference type="STRING" id="1117702.AQZ52_11870"/>
<dbReference type="InterPro" id="IPR050789">
    <property type="entry name" value="Diverse_Enzym_Activities"/>
</dbReference>
<gene>
    <name evidence="2" type="ORF">AQZ52_11870</name>
</gene>
<dbReference type="GO" id="GO:0016787">
    <property type="term" value="F:hydrolase activity"/>
    <property type="evidence" value="ECO:0007669"/>
    <property type="project" value="UniProtKB-KW"/>
</dbReference>